<name>A0A2D6YIM5_9DELT</name>
<sequence>MLIAISNQSDQSAMYKWIARETKAVNREGDKQKGGSEIVVSPLQLTKLRRLMSTKLVKRLSGFSDCSRKGVRKVKDLYQFIVNTPEILEVAYNNIRTIKGALTRGTDEVTMDGHSFERSHEIMSGLKDGSYQPTPVRRIYIPKSNGKQRPLGMTNGTDKLVQEVCRIVLESIYEPIFSDYVGSVPKEEYMMPS</sequence>
<organism evidence="1 2">
    <name type="scientific">SAR324 cluster bacterium</name>
    <dbReference type="NCBI Taxonomy" id="2024889"/>
    <lineage>
        <taxon>Bacteria</taxon>
        <taxon>Deltaproteobacteria</taxon>
        <taxon>SAR324 cluster</taxon>
    </lineage>
</organism>
<proteinExistence type="predicted"/>
<dbReference type="EMBL" id="NZEX01000066">
    <property type="protein sequence ID" value="MAH62985.1"/>
    <property type="molecule type" value="Genomic_DNA"/>
</dbReference>
<dbReference type="PANTHER" id="PTHR34047:SF8">
    <property type="entry name" value="PROTEIN YKFC"/>
    <property type="match status" value="1"/>
</dbReference>
<dbReference type="InterPro" id="IPR043502">
    <property type="entry name" value="DNA/RNA_pol_sf"/>
</dbReference>
<dbReference type="PANTHER" id="PTHR34047">
    <property type="entry name" value="NUCLEAR INTRON MATURASE 1, MITOCHONDRIAL-RELATED"/>
    <property type="match status" value="1"/>
</dbReference>
<comment type="caution">
    <text evidence="1">The sequence shown here is derived from an EMBL/GenBank/DDBJ whole genome shotgun (WGS) entry which is preliminary data.</text>
</comment>
<gene>
    <name evidence="1" type="ORF">CMN54_05990</name>
</gene>
<evidence type="ECO:0008006" key="3">
    <source>
        <dbReference type="Google" id="ProtNLM"/>
    </source>
</evidence>
<dbReference type="AlphaFoldDB" id="A0A2D6YIM5"/>
<protein>
    <recommendedName>
        <fullName evidence="3">Reverse transcriptase domain-containing protein</fullName>
    </recommendedName>
</protein>
<dbReference type="SUPFAM" id="SSF56672">
    <property type="entry name" value="DNA/RNA polymerases"/>
    <property type="match status" value="1"/>
</dbReference>
<evidence type="ECO:0000313" key="1">
    <source>
        <dbReference type="EMBL" id="MAH62985.1"/>
    </source>
</evidence>
<accession>A0A2D6YIM5</accession>
<evidence type="ECO:0000313" key="2">
    <source>
        <dbReference type="Proteomes" id="UP000226525"/>
    </source>
</evidence>
<reference evidence="2" key="1">
    <citation type="submission" date="2017-09" db="EMBL/GenBank/DDBJ databases">
        <title>The Reconstruction of 2,631 Draft Metagenome-Assembled Genomes from the Global Oceans.</title>
        <authorList>
            <person name="Tully B.J."/>
            <person name="Graham E.D."/>
            <person name="Heidelberg J.F."/>
        </authorList>
    </citation>
    <scope>NUCLEOTIDE SEQUENCE [LARGE SCALE GENOMIC DNA]</scope>
</reference>
<dbReference type="Proteomes" id="UP000226525">
    <property type="component" value="Unassembled WGS sequence"/>
</dbReference>
<dbReference type="InterPro" id="IPR051083">
    <property type="entry name" value="GrpII_Intron_Splice-Mob/Def"/>
</dbReference>